<gene>
    <name evidence="2" type="ORF">LTRI10_LOCUS49605</name>
</gene>
<sequence length="86" mass="9613">MRQLQVVVESMSMAAERIGKGERSSSPSAREIDSSRPVTKRRWYARSGDGGDTLGREMAGMRIVRCDEDGRNRRVLAGRVVSRDSE</sequence>
<dbReference type="EMBL" id="OZ034822">
    <property type="protein sequence ID" value="CAL1410162.1"/>
    <property type="molecule type" value="Genomic_DNA"/>
</dbReference>
<protein>
    <submittedName>
        <fullName evidence="2">Uncharacterized protein</fullName>
    </submittedName>
</protein>
<proteinExistence type="predicted"/>
<evidence type="ECO:0000313" key="3">
    <source>
        <dbReference type="Proteomes" id="UP001497516"/>
    </source>
</evidence>
<reference evidence="2 3" key="1">
    <citation type="submission" date="2024-04" db="EMBL/GenBank/DDBJ databases">
        <authorList>
            <person name="Fracassetti M."/>
        </authorList>
    </citation>
    <scope>NUCLEOTIDE SEQUENCE [LARGE SCALE GENOMIC DNA]</scope>
</reference>
<evidence type="ECO:0000256" key="1">
    <source>
        <dbReference type="SAM" id="MobiDB-lite"/>
    </source>
</evidence>
<accession>A0AAV2GID3</accession>
<feature type="region of interest" description="Disordered" evidence="1">
    <location>
        <begin position="15"/>
        <end position="51"/>
    </location>
</feature>
<evidence type="ECO:0000313" key="2">
    <source>
        <dbReference type="EMBL" id="CAL1410162.1"/>
    </source>
</evidence>
<organism evidence="2 3">
    <name type="scientific">Linum trigynum</name>
    <dbReference type="NCBI Taxonomy" id="586398"/>
    <lineage>
        <taxon>Eukaryota</taxon>
        <taxon>Viridiplantae</taxon>
        <taxon>Streptophyta</taxon>
        <taxon>Embryophyta</taxon>
        <taxon>Tracheophyta</taxon>
        <taxon>Spermatophyta</taxon>
        <taxon>Magnoliopsida</taxon>
        <taxon>eudicotyledons</taxon>
        <taxon>Gunneridae</taxon>
        <taxon>Pentapetalae</taxon>
        <taxon>rosids</taxon>
        <taxon>fabids</taxon>
        <taxon>Malpighiales</taxon>
        <taxon>Linaceae</taxon>
        <taxon>Linum</taxon>
    </lineage>
</organism>
<dbReference type="Proteomes" id="UP001497516">
    <property type="component" value="Chromosome 9"/>
</dbReference>
<name>A0AAV2GID3_9ROSI</name>
<keyword evidence="3" id="KW-1185">Reference proteome</keyword>
<dbReference type="AlphaFoldDB" id="A0AAV2GID3"/>